<evidence type="ECO:0008006" key="4">
    <source>
        <dbReference type="Google" id="ProtNLM"/>
    </source>
</evidence>
<feature type="compositionally biased region" description="Acidic residues" evidence="1">
    <location>
        <begin position="54"/>
        <end position="68"/>
    </location>
</feature>
<feature type="compositionally biased region" description="Basic and acidic residues" evidence="1">
    <location>
        <begin position="320"/>
        <end position="329"/>
    </location>
</feature>
<keyword evidence="3" id="KW-1185">Reference proteome</keyword>
<evidence type="ECO:0000256" key="1">
    <source>
        <dbReference type="SAM" id="MobiDB-lite"/>
    </source>
</evidence>
<accession>A0ABY7U9C2</accession>
<name>A0ABY7U9C2_9CORY</name>
<dbReference type="RefSeq" id="WP_022862990.1">
    <property type="nucleotide sequence ID" value="NZ_ATVG01000005.1"/>
</dbReference>
<feature type="region of interest" description="Disordered" evidence="1">
    <location>
        <begin position="314"/>
        <end position="427"/>
    </location>
</feature>
<proteinExistence type="predicted"/>
<feature type="compositionally biased region" description="Low complexity" evidence="1">
    <location>
        <begin position="39"/>
        <end position="50"/>
    </location>
</feature>
<dbReference type="Proteomes" id="UP001220064">
    <property type="component" value="Chromosome"/>
</dbReference>
<feature type="region of interest" description="Disordered" evidence="1">
    <location>
        <begin position="31"/>
        <end position="128"/>
    </location>
</feature>
<gene>
    <name evidence="2" type="ORF">CMASS_09385</name>
</gene>
<dbReference type="EMBL" id="CP063189">
    <property type="protein sequence ID" value="WCZ33289.1"/>
    <property type="molecule type" value="Genomic_DNA"/>
</dbReference>
<dbReference type="CDD" id="cd21904">
    <property type="entry name" value="TtfA-like"/>
    <property type="match status" value="1"/>
</dbReference>
<protein>
    <recommendedName>
        <fullName evidence="4">Secreted or membrane protein</fullName>
    </recommendedName>
</protein>
<dbReference type="InterPro" id="IPR049726">
    <property type="entry name" value="TtfA-like_core"/>
</dbReference>
<sequence>MATVLILLAVLFAVAGGLLWYFANVQDQRRNPQQAGESTADPAGTAADAPGDSREEEFSDPFADELTEDIPVAPEPESPEPEYETVDSEPADAEPEDVEPADESVADANELESEAEYEAEPASDVESAPKLKSHFTFGIRRERKAWAERHGWDFRKTDSYLVDEWSRGAAATGAAPRDIAVGEAYGHETLLMDIGGVNVMAMRTGALAAVVVDMRRRGIAHADAAPQSEDLFEVATIGDFDVLATDTGATERMLDERVDTALSAMPDGVVAAWMENDWVLAQTRKDARQDVWDAMLVPLALLADAARVLPPREPLPLRVADNDPSRDIPEPEPAGAQLSVVGDGPVDEFAHPPAQRPDTPLTLPSRKRGEALGAVEKRPLGVDEVGAIADGEETPSPHLPRSLEVDPQLAAERARLDRQLGRAPKNS</sequence>
<evidence type="ECO:0000313" key="3">
    <source>
        <dbReference type="Proteomes" id="UP001220064"/>
    </source>
</evidence>
<feature type="compositionally biased region" description="Basic and acidic residues" evidence="1">
    <location>
        <begin position="367"/>
        <end position="381"/>
    </location>
</feature>
<feature type="compositionally biased region" description="Acidic residues" evidence="1">
    <location>
        <begin position="77"/>
        <end position="123"/>
    </location>
</feature>
<organism evidence="2 3">
    <name type="scientific">Corynebacterium massiliense DSM 45435</name>
    <dbReference type="NCBI Taxonomy" id="1121364"/>
    <lineage>
        <taxon>Bacteria</taxon>
        <taxon>Bacillati</taxon>
        <taxon>Actinomycetota</taxon>
        <taxon>Actinomycetes</taxon>
        <taxon>Mycobacteriales</taxon>
        <taxon>Corynebacteriaceae</taxon>
        <taxon>Corynebacterium</taxon>
    </lineage>
</organism>
<reference evidence="2 3" key="1">
    <citation type="submission" date="2020-10" db="EMBL/GenBank/DDBJ databases">
        <title>Complete genome sequence of Corynebacterium massiliense DSM 45435, type strain of Corynebacterium massiliense.</title>
        <authorList>
            <person name="Busche T."/>
            <person name="Kalinowski J."/>
            <person name="Ruckert C."/>
        </authorList>
    </citation>
    <scope>NUCLEOTIDE SEQUENCE [LARGE SCALE GENOMIC DNA]</scope>
    <source>
        <strain evidence="2 3">DSM 45435</strain>
    </source>
</reference>
<evidence type="ECO:0000313" key="2">
    <source>
        <dbReference type="EMBL" id="WCZ33289.1"/>
    </source>
</evidence>